<feature type="transmembrane region" description="Helical" evidence="6">
    <location>
        <begin position="860"/>
        <end position="880"/>
    </location>
</feature>
<feature type="compositionally biased region" description="Basic and acidic residues" evidence="5">
    <location>
        <begin position="1298"/>
        <end position="1314"/>
    </location>
</feature>
<feature type="region of interest" description="Disordered" evidence="5">
    <location>
        <begin position="1244"/>
        <end position="1321"/>
    </location>
</feature>
<evidence type="ECO:0000256" key="2">
    <source>
        <dbReference type="ARBA" id="ARBA00022692"/>
    </source>
</evidence>
<dbReference type="GO" id="GO:0016020">
    <property type="term" value="C:membrane"/>
    <property type="evidence" value="ECO:0007669"/>
    <property type="project" value="UniProtKB-SubCell"/>
</dbReference>
<feature type="compositionally biased region" description="Low complexity" evidence="5">
    <location>
        <begin position="234"/>
        <end position="255"/>
    </location>
</feature>
<proteinExistence type="predicted"/>
<organism evidence="7 8">
    <name type="scientific">Verticillium longisporum</name>
    <name type="common">Verticillium dahliae var. longisporum</name>
    <dbReference type="NCBI Taxonomy" id="100787"/>
    <lineage>
        <taxon>Eukaryota</taxon>
        <taxon>Fungi</taxon>
        <taxon>Dikarya</taxon>
        <taxon>Ascomycota</taxon>
        <taxon>Pezizomycotina</taxon>
        <taxon>Sordariomycetes</taxon>
        <taxon>Hypocreomycetidae</taxon>
        <taxon>Glomerellales</taxon>
        <taxon>Plectosphaerellaceae</taxon>
        <taxon>Verticillium</taxon>
    </lineage>
</organism>
<dbReference type="PANTHER" id="PTHR12570">
    <property type="match status" value="1"/>
</dbReference>
<dbReference type="PANTHER" id="PTHR12570:SF86">
    <property type="entry name" value="ADR321CP"/>
    <property type="match status" value="1"/>
</dbReference>
<feature type="compositionally biased region" description="Polar residues" evidence="5">
    <location>
        <begin position="186"/>
        <end position="201"/>
    </location>
</feature>
<evidence type="ECO:0008006" key="9">
    <source>
        <dbReference type="Google" id="ProtNLM"/>
    </source>
</evidence>
<evidence type="ECO:0000256" key="3">
    <source>
        <dbReference type="ARBA" id="ARBA00022989"/>
    </source>
</evidence>
<evidence type="ECO:0000256" key="4">
    <source>
        <dbReference type="ARBA" id="ARBA00023136"/>
    </source>
</evidence>
<keyword evidence="2 6" id="KW-0812">Transmembrane</keyword>
<feature type="region of interest" description="Disordered" evidence="5">
    <location>
        <begin position="1086"/>
        <end position="1126"/>
    </location>
</feature>
<evidence type="ECO:0000256" key="1">
    <source>
        <dbReference type="ARBA" id="ARBA00004141"/>
    </source>
</evidence>
<gene>
    <name evidence="7" type="ORF">BN1723_002559</name>
</gene>
<sequence length="1321" mass="144134">MSHKQSKISGFFKTAPRLTSGRTDRGGSQSNNSGQNLDTSVDDVLANEKRKGRKILAEPTSRKPPRHLQARSDNAQRLPARSRSRSPPPAATSFSSSSSSSSTTTSTAPAAAELPLPAASASVPPSSIPTCKAPSEAGLSQTRTPKRVTHDSTSIFSSPLVRRPSTPVVIDPKQSFDLGYAPPSPTRTLFATRISDSATSKRTADYALLSPKKDRLKSARTSPSRGEPPTLSESILSLPDHLSSPLLAPSSPPSSTAMTREAFSRDLEIKGSDDEDDDSSDCSLPDLEMLLSRKSKPDGLPGLVGKAVSPRTRLRRRKPGAKSPAPAPPKPMFDMKTLMEHQRRDDAIAASSSRLDGDGEEKSANVRSEGGNAWPGINYAPPPSPNTARRKFISVAGVNDREVAGKAMRAMERTEAATSTNSRCYFFKTGKSSSEARPLGQPPPFPQHAALGPWALLAKEGTRRQHLQSNTLQCVASRHRLPDEIFLWMLMAVEGEKRPLQVAYSHLLSANAGQIRELVTPGRLRELFGCMDAADDIDNEKVQLVQEDRNAYAGRDWSGLRTYLNWLQRVAGNLRPESVKYAVVTLLRMAADRTLMSAIETRIVHQTALTSLVEAVDGTDWDEFCQHACASIWTAFDTSSLRLASIQQIVPTTRKSRELRRRLALAFFLGDATLARQHPDDQGFIPEAMHRLKGDEFHIKRKTDYVELRAHIQLFDIALDDGSFCPGSTSYDDAAAFDAEVDHLAQQLKTIWGSINDSGAAYLSRTEAKNSIDCAQKRLTYAVRTKPPPKRNIFELPEQRKEVVTETQKAFMSKFIGALKKQPRLDPLLNSVVNLNLAAGSDDGHAALATLILAEPFTRWSLWGTLLVCTGAVLIAIFGAIPEPAHDLKELLALLGRRTFVVWMILQALLVLAIAIITDSLNHFSNLGQNAKFRFFRGLAYGCISGILSAHSLLVAKSAVELIIKTLSGPTNQFVHWQAWALVLALITLALSQLYYLHRGLKLVSTSVLYPLVFCIYNIIAILDGLIYFKQTDQLGPLRACLIALGTAILLSGVLALSWRLSDEQHTPGVGQSSLAPGLGLVEDTEGEEESLLGSDSHDEADNTLPTSYSTFHTPQNGDSTPLLQSRKNTGSFRWQERAEIWDELEDQENESRPAGRHRSKTMPTGEHTSLLAAKRNVSGVSSVSFDVVGASSAGSDSAPRRPSRRRRKSTGFPGFTARKARPKSNSSLQDALGGLWKMKWWRSRHGKEPEDSEAAGVAVESPRLGASASGRESTGSIISWPAYRDSPDAPASPTPAPRDREARSGERGKKRQGDDDESPV</sequence>
<dbReference type="InterPro" id="IPR008521">
    <property type="entry name" value="Mg_trans_NIPA"/>
</dbReference>
<reference evidence="8" key="1">
    <citation type="submission" date="2015-05" db="EMBL/GenBank/DDBJ databases">
        <authorList>
            <person name="Fogelqvist Johan"/>
        </authorList>
    </citation>
    <scope>NUCLEOTIDE SEQUENCE [LARGE SCALE GENOMIC DNA]</scope>
</reference>
<feature type="region of interest" description="Disordered" evidence="5">
    <location>
        <begin position="350"/>
        <end position="384"/>
    </location>
</feature>
<feature type="compositionally biased region" description="Basic and acidic residues" evidence="5">
    <location>
        <begin position="355"/>
        <end position="364"/>
    </location>
</feature>
<feature type="transmembrane region" description="Helical" evidence="6">
    <location>
        <begin position="977"/>
        <end position="996"/>
    </location>
</feature>
<comment type="subcellular location">
    <subcellularLocation>
        <location evidence="1">Membrane</location>
        <topology evidence="1">Multi-pass membrane protein</topology>
    </subcellularLocation>
</comment>
<feature type="transmembrane region" description="Helical" evidence="6">
    <location>
        <begin position="938"/>
        <end position="956"/>
    </location>
</feature>
<keyword evidence="3 6" id="KW-1133">Transmembrane helix</keyword>
<feature type="region of interest" description="Disordered" evidence="5">
    <location>
        <begin position="1190"/>
        <end position="1230"/>
    </location>
</feature>
<feature type="transmembrane region" description="Helical" evidence="6">
    <location>
        <begin position="1008"/>
        <end position="1029"/>
    </location>
</feature>
<keyword evidence="4 6" id="KW-0472">Membrane</keyword>
<feature type="compositionally biased region" description="Low complexity" evidence="5">
    <location>
        <begin position="91"/>
        <end position="130"/>
    </location>
</feature>
<name>A0A0G4LBN9_VERLO</name>
<evidence type="ECO:0000313" key="7">
    <source>
        <dbReference type="EMBL" id="CRK19356.1"/>
    </source>
</evidence>
<feature type="region of interest" description="Disordered" evidence="5">
    <location>
        <begin position="1144"/>
        <end position="1171"/>
    </location>
</feature>
<feature type="compositionally biased region" description="Basic and acidic residues" evidence="5">
    <location>
        <begin position="262"/>
        <end position="272"/>
    </location>
</feature>
<dbReference type="Proteomes" id="UP000045706">
    <property type="component" value="Unassembled WGS sequence"/>
</dbReference>
<dbReference type="GO" id="GO:0015095">
    <property type="term" value="F:magnesium ion transmembrane transporter activity"/>
    <property type="evidence" value="ECO:0007669"/>
    <property type="project" value="InterPro"/>
</dbReference>
<accession>A0A0G4LBN9</accession>
<evidence type="ECO:0000313" key="8">
    <source>
        <dbReference type="Proteomes" id="UP000045706"/>
    </source>
</evidence>
<feature type="transmembrane region" description="Helical" evidence="6">
    <location>
        <begin position="1041"/>
        <end position="1059"/>
    </location>
</feature>
<dbReference type="EMBL" id="CVQI01010001">
    <property type="protein sequence ID" value="CRK19356.1"/>
    <property type="molecule type" value="Genomic_DNA"/>
</dbReference>
<dbReference type="Pfam" id="PF05653">
    <property type="entry name" value="Mg_trans_NIPA"/>
    <property type="match status" value="1"/>
</dbReference>
<evidence type="ECO:0000256" key="6">
    <source>
        <dbReference type="SAM" id="Phobius"/>
    </source>
</evidence>
<feature type="compositionally biased region" description="Polar residues" evidence="5">
    <location>
        <begin position="26"/>
        <end position="39"/>
    </location>
</feature>
<protein>
    <recommendedName>
        <fullName evidence="9">DUF803 domain-containing protein</fullName>
    </recommendedName>
</protein>
<feature type="transmembrane region" description="Helical" evidence="6">
    <location>
        <begin position="900"/>
        <end position="918"/>
    </location>
</feature>
<evidence type="ECO:0000256" key="5">
    <source>
        <dbReference type="SAM" id="MobiDB-lite"/>
    </source>
</evidence>
<feature type="region of interest" description="Disordered" evidence="5">
    <location>
        <begin position="1"/>
        <end position="333"/>
    </location>
</feature>
<feature type="compositionally biased region" description="Polar residues" evidence="5">
    <location>
        <begin position="1104"/>
        <end position="1126"/>
    </location>
</feature>